<proteinExistence type="inferred from homology"/>
<keyword evidence="4" id="KW-0472">Membrane</keyword>
<dbReference type="RefSeq" id="XP_029120427.1">
    <property type="nucleotide sequence ID" value="XM_029264594.1"/>
</dbReference>
<dbReference type="InterPro" id="IPR052421">
    <property type="entry name" value="PCW_Enzyme_Inhibitor"/>
</dbReference>
<sequence>MVWARQGGTERERGREAKMASRFIFVFTILSSLALVSCRHSRLPNPNTMINRACRRTNDFPFCVSTVKSIQGTTAANARALAQILAKHALSQVDEGTAYIEKVFYDQQDLVVREYLALCLDDYAKAGKKLKQIEDTLSSSRNYKVVVKLMREIASHATDCQEAFERKNFQSEVNYRPPRPCPLSRQNQIIQLMAEAGAGLLGRHRRTRSPSAVWGTRSRLSR</sequence>
<dbReference type="NCBIfam" id="TIGR01614">
    <property type="entry name" value="PME_inhib"/>
    <property type="match status" value="1"/>
</dbReference>
<organism evidence="6 7">
    <name type="scientific">Elaeis guineensis var. tenera</name>
    <name type="common">Oil palm</name>
    <dbReference type="NCBI Taxonomy" id="51953"/>
    <lineage>
        <taxon>Eukaryota</taxon>
        <taxon>Viridiplantae</taxon>
        <taxon>Streptophyta</taxon>
        <taxon>Embryophyta</taxon>
        <taxon>Tracheophyta</taxon>
        <taxon>Spermatophyta</taxon>
        <taxon>Magnoliopsida</taxon>
        <taxon>Liliopsida</taxon>
        <taxon>Arecaceae</taxon>
        <taxon>Arecoideae</taxon>
        <taxon>Cocoseae</taxon>
        <taxon>Elaeidinae</taxon>
        <taxon>Elaeis</taxon>
    </lineage>
</organism>
<dbReference type="OrthoDB" id="764172at2759"/>
<dbReference type="Gene3D" id="1.20.140.40">
    <property type="entry name" value="Invertase/pectin methylesterase inhibitor family protein"/>
    <property type="match status" value="1"/>
</dbReference>
<dbReference type="Pfam" id="PF04043">
    <property type="entry name" value="PMEI"/>
    <property type="match status" value="1"/>
</dbReference>
<gene>
    <name evidence="7" type="primary">LOC114914195</name>
</gene>
<evidence type="ECO:0000259" key="5">
    <source>
        <dbReference type="SMART" id="SM00856"/>
    </source>
</evidence>
<evidence type="ECO:0000256" key="2">
    <source>
        <dbReference type="ARBA" id="ARBA00023157"/>
    </source>
</evidence>
<keyword evidence="6" id="KW-1185">Reference proteome</keyword>
<dbReference type="Proteomes" id="UP000504607">
    <property type="component" value="Chromosome 5"/>
</dbReference>
<dbReference type="SMART" id="SM00856">
    <property type="entry name" value="PMEI"/>
    <property type="match status" value="1"/>
</dbReference>
<dbReference type="CDD" id="cd15797">
    <property type="entry name" value="PMEI"/>
    <property type="match status" value="1"/>
</dbReference>
<dbReference type="PANTHER" id="PTHR36710:SF18">
    <property type="entry name" value="PECTINESTERASE INHIBITOR 5-RELATED"/>
    <property type="match status" value="1"/>
</dbReference>
<dbReference type="InterPro" id="IPR034086">
    <property type="entry name" value="PMEI_plant"/>
</dbReference>
<reference evidence="7" key="1">
    <citation type="submission" date="2025-08" db="UniProtKB">
        <authorList>
            <consortium name="RefSeq"/>
        </authorList>
    </citation>
    <scope>IDENTIFICATION</scope>
</reference>
<dbReference type="InterPro" id="IPR006501">
    <property type="entry name" value="Pectinesterase_inhib_dom"/>
</dbReference>
<protein>
    <submittedName>
        <fullName evidence="7">Cell wall / vacuolar inhibitor of fructosidase 2-like</fullName>
    </submittedName>
</protein>
<keyword evidence="1" id="KW-0732">Signal</keyword>
<keyword evidence="4" id="KW-1133">Transmembrane helix</keyword>
<evidence type="ECO:0000256" key="4">
    <source>
        <dbReference type="SAM" id="Phobius"/>
    </source>
</evidence>
<evidence type="ECO:0000313" key="6">
    <source>
        <dbReference type="Proteomes" id="UP000504607"/>
    </source>
</evidence>
<evidence type="ECO:0000256" key="3">
    <source>
        <dbReference type="ARBA" id="ARBA00038471"/>
    </source>
</evidence>
<evidence type="ECO:0000313" key="7">
    <source>
        <dbReference type="RefSeq" id="XP_029120427.1"/>
    </source>
</evidence>
<keyword evidence="4" id="KW-0812">Transmembrane</keyword>
<evidence type="ECO:0000256" key="1">
    <source>
        <dbReference type="ARBA" id="ARBA00022729"/>
    </source>
</evidence>
<dbReference type="GO" id="GO:0046910">
    <property type="term" value="F:pectinesterase inhibitor activity"/>
    <property type="evidence" value="ECO:0007669"/>
    <property type="project" value="InterPro"/>
</dbReference>
<comment type="similarity">
    <text evidence="3">Belongs to the PMEI family.</text>
</comment>
<feature type="transmembrane region" description="Helical" evidence="4">
    <location>
        <begin position="20"/>
        <end position="37"/>
    </location>
</feature>
<keyword evidence="2" id="KW-1015">Disulfide bond</keyword>
<dbReference type="InterPro" id="IPR035513">
    <property type="entry name" value="Invertase/methylesterase_inhib"/>
</dbReference>
<feature type="domain" description="Pectinesterase inhibitor" evidence="5">
    <location>
        <begin position="45"/>
        <end position="193"/>
    </location>
</feature>
<dbReference type="AlphaFoldDB" id="A0A8N4EYH7"/>
<dbReference type="PANTHER" id="PTHR36710">
    <property type="entry name" value="PECTINESTERASE INHIBITOR-LIKE"/>
    <property type="match status" value="1"/>
</dbReference>
<name>A0A8N4EYH7_ELAGV</name>
<dbReference type="SUPFAM" id="SSF101148">
    <property type="entry name" value="Plant invertase/pectin methylesterase inhibitor"/>
    <property type="match status" value="1"/>
</dbReference>
<accession>A0A8N4EYH7</accession>